<evidence type="ECO:0000256" key="11">
    <source>
        <dbReference type="ARBA" id="ARBA00023316"/>
    </source>
</evidence>
<keyword evidence="7" id="KW-0378">Hydrolase</keyword>
<evidence type="ECO:0000256" key="2">
    <source>
        <dbReference type="ARBA" id="ARBA00007739"/>
    </source>
</evidence>
<comment type="similarity">
    <text evidence="1">In the C-terminal section; belongs to the transpeptidase family.</text>
</comment>
<dbReference type="InterPro" id="IPR012338">
    <property type="entry name" value="Beta-lactam/transpept-like"/>
</dbReference>
<evidence type="ECO:0000259" key="16">
    <source>
        <dbReference type="Pfam" id="PF00912"/>
    </source>
</evidence>
<reference evidence="17" key="1">
    <citation type="journal article" date="2014" name="Int. J. Syst. Evol. Microbiol.">
        <title>Complete genome sequence of Corynebacterium casei LMG S-19264T (=DSM 44701T), isolated from a smear-ripened cheese.</title>
        <authorList>
            <consortium name="US DOE Joint Genome Institute (JGI-PGF)"/>
            <person name="Walter F."/>
            <person name="Albersmeier A."/>
            <person name="Kalinowski J."/>
            <person name="Ruckert C."/>
        </authorList>
    </citation>
    <scope>NUCLEOTIDE SEQUENCE</scope>
    <source>
        <strain evidence="17">CGMCC 4.7430</strain>
    </source>
</reference>
<dbReference type="GO" id="GO:0008360">
    <property type="term" value="P:regulation of cell shape"/>
    <property type="evidence" value="ECO:0007669"/>
    <property type="project" value="UniProtKB-KW"/>
</dbReference>
<name>A0A918E6T6_9ACTN</name>
<dbReference type="GO" id="GO:0008955">
    <property type="term" value="F:peptidoglycan glycosyltransferase activity"/>
    <property type="evidence" value="ECO:0007669"/>
    <property type="project" value="UniProtKB-EC"/>
</dbReference>
<dbReference type="SUPFAM" id="SSF53955">
    <property type="entry name" value="Lysozyme-like"/>
    <property type="match status" value="1"/>
</dbReference>
<evidence type="ECO:0000256" key="8">
    <source>
        <dbReference type="ARBA" id="ARBA00022960"/>
    </source>
</evidence>
<comment type="catalytic activity">
    <reaction evidence="13">
        <text>[GlcNAc-(1-&gt;4)-Mur2Ac(oyl-L-Ala-gamma-D-Glu-L-Lys-D-Ala-D-Ala)](n)-di-trans,octa-cis-undecaprenyl diphosphate + beta-D-GlcNAc-(1-&gt;4)-Mur2Ac(oyl-L-Ala-gamma-D-Glu-L-Lys-D-Ala-D-Ala)-di-trans,octa-cis-undecaprenyl diphosphate = [GlcNAc-(1-&gt;4)-Mur2Ac(oyl-L-Ala-gamma-D-Glu-L-Lys-D-Ala-D-Ala)](n+1)-di-trans,octa-cis-undecaprenyl diphosphate + di-trans,octa-cis-undecaprenyl diphosphate + H(+)</text>
        <dbReference type="Rhea" id="RHEA:23708"/>
        <dbReference type="Rhea" id="RHEA-COMP:9602"/>
        <dbReference type="Rhea" id="RHEA-COMP:9603"/>
        <dbReference type="ChEBI" id="CHEBI:15378"/>
        <dbReference type="ChEBI" id="CHEBI:58405"/>
        <dbReference type="ChEBI" id="CHEBI:60033"/>
        <dbReference type="ChEBI" id="CHEBI:78435"/>
        <dbReference type="EC" id="2.4.99.28"/>
    </reaction>
</comment>
<dbReference type="InterPro" id="IPR001460">
    <property type="entry name" value="PCN-bd_Tpept"/>
</dbReference>
<proteinExistence type="inferred from homology"/>
<reference evidence="17" key="2">
    <citation type="submission" date="2020-09" db="EMBL/GenBank/DDBJ databases">
        <authorList>
            <person name="Sun Q."/>
            <person name="Zhou Y."/>
        </authorList>
    </citation>
    <scope>NUCLEOTIDE SEQUENCE</scope>
    <source>
        <strain evidence="17">CGMCC 4.7430</strain>
    </source>
</reference>
<dbReference type="Gene3D" id="3.40.710.10">
    <property type="entry name" value="DD-peptidase/beta-lactamase superfamily"/>
    <property type="match status" value="1"/>
</dbReference>
<organism evidence="17 18">
    <name type="scientific">Nonomuraea glycinis</name>
    <dbReference type="NCBI Taxonomy" id="2047744"/>
    <lineage>
        <taxon>Bacteria</taxon>
        <taxon>Bacillati</taxon>
        <taxon>Actinomycetota</taxon>
        <taxon>Actinomycetes</taxon>
        <taxon>Streptosporangiales</taxon>
        <taxon>Streptosporangiaceae</taxon>
        <taxon>Nonomuraea</taxon>
    </lineage>
</organism>
<dbReference type="InterPro" id="IPR036950">
    <property type="entry name" value="PBP_transglycosylase"/>
</dbReference>
<gene>
    <name evidence="17" type="ORF">GCM10012278_38110</name>
</gene>
<evidence type="ECO:0000256" key="4">
    <source>
        <dbReference type="ARBA" id="ARBA00022670"/>
    </source>
</evidence>
<dbReference type="SUPFAM" id="SSF56601">
    <property type="entry name" value="beta-lactamase/transpeptidase-like"/>
    <property type="match status" value="1"/>
</dbReference>
<feature type="compositionally biased region" description="Basic and acidic residues" evidence="14">
    <location>
        <begin position="761"/>
        <end position="772"/>
    </location>
</feature>
<keyword evidence="9" id="KW-0573">Peptidoglycan synthesis</keyword>
<accession>A0A918E6T6</accession>
<dbReference type="GO" id="GO:0071555">
    <property type="term" value="P:cell wall organization"/>
    <property type="evidence" value="ECO:0007669"/>
    <property type="project" value="UniProtKB-KW"/>
</dbReference>
<feature type="compositionally biased region" description="Basic residues" evidence="14">
    <location>
        <begin position="773"/>
        <end position="792"/>
    </location>
</feature>
<feature type="compositionally biased region" description="Basic residues" evidence="14">
    <location>
        <begin position="711"/>
        <end position="722"/>
    </location>
</feature>
<dbReference type="Gene3D" id="1.10.3810.10">
    <property type="entry name" value="Biosynthetic peptidoglycan transglycosylase-like"/>
    <property type="match status" value="1"/>
</dbReference>
<dbReference type="GO" id="GO:0006508">
    <property type="term" value="P:proteolysis"/>
    <property type="evidence" value="ECO:0007669"/>
    <property type="project" value="UniProtKB-KW"/>
</dbReference>
<keyword evidence="10" id="KW-0511">Multifunctional enzyme</keyword>
<keyword evidence="5" id="KW-0328">Glycosyltransferase</keyword>
<evidence type="ECO:0000256" key="3">
    <source>
        <dbReference type="ARBA" id="ARBA00022645"/>
    </source>
</evidence>
<dbReference type="GO" id="GO:0030288">
    <property type="term" value="C:outer membrane-bounded periplasmic space"/>
    <property type="evidence" value="ECO:0007669"/>
    <property type="project" value="TreeGrafter"/>
</dbReference>
<evidence type="ECO:0000313" key="18">
    <source>
        <dbReference type="Proteomes" id="UP000660745"/>
    </source>
</evidence>
<dbReference type="GO" id="GO:0009002">
    <property type="term" value="F:serine-type D-Ala-D-Ala carboxypeptidase activity"/>
    <property type="evidence" value="ECO:0007669"/>
    <property type="project" value="UniProtKB-EC"/>
</dbReference>
<dbReference type="Pfam" id="PF00905">
    <property type="entry name" value="Transpeptidase"/>
    <property type="match status" value="1"/>
</dbReference>
<keyword evidence="4" id="KW-0645">Protease</keyword>
<dbReference type="InterPro" id="IPR001264">
    <property type="entry name" value="Glyco_trans_51"/>
</dbReference>
<comment type="catalytic activity">
    <reaction evidence="12">
        <text>Preferential cleavage: (Ac)2-L-Lys-D-Ala-|-D-Ala. Also transpeptidation of peptidyl-alanyl moieties that are N-acyl substituents of D-alanine.</text>
        <dbReference type="EC" id="3.4.16.4"/>
    </reaction>
</comment>
<dbReference type="InterPro" id="IPR050396">
    <property type="entry name" value="Glycosyltr_51/Transpeptidase"/>
</dbReference>
<dbReference type="GO" id="GO:0009252">
    <property type="term" value="P:peptidoglycan biosynthetic process"/>
    <property type="evidence" value="ECO:0007669"/>
    <property type="project" value="UniProtKB-KW"/>
</dbReference>
<feature type="region of interest" description="Disordered" evidence="14">
    <location>
        <begin position="676"/>
        <end position="805"/>
    </location>
</feature>
<comment type="similarity">
    <text evidence="2">In the N-terminal section; belongs to the glycosyltransferase 51 family.</text>
</comment>
<keyword evidence="3 17" id="KW-0121">Carboxypeptidase</keyword>
<evidence type="ECO:0000256" key="6">
    <source>
        <dbReference type="ARBA" id="ARBA00022679"/>
    </source>
</evidence>
<evidence type="ECO:0000256" key="9">
    <source>
        <dbReference type="ARBA" id="ARBA00022984"/>
    </source>
</evidence>
<feature type="domain" description="Glycosyl transferase family 51" evidence="16">
    <location>
        <begin position="72"/>
        <end position="260"/>
    </location>
</feature>
<evidence type="ECO:0000259" key="15">
    <source>
        <dbReference type="Pfam" id="PF00905"/>
    </source>
</evidence>
<evidence type="ECO:0000256" key="7">
    <source>
        <dbReference type="ARBA" id="ARBA00022801"/>
    </source>
</evidence>
<dbReference type="GO" id="GO:0008658">
    <property type="term" value="F:penicillin binding"/>
    <property type="evidence" value="ECO:0007669"/>
    <property type="project" value="InterPro"/>
</dbReference>
<evidence type="ECO:0000256" key="1">
    <source>
        <dbReference type="ARBA" id="ARBA00007090"/>
    </source>
</evidence>
<sequence length="805" mass="87372">MKQIICVTVLKSITWLGVAGALSGVLVAAMAAPVVSGAGLATKNVATTFLDLPPAPREEPLSQVTRLVDIHGRTFAQFYEANRTAVPLAKVAPVMRQAIVAIEDARFYEHGGLDVIGTLRALLTNTQAGGIRQGGSSLTQQLVKNILVESSRTDAERDRARAPNMARKISELRLALALEKKYRKDEILEKYLNIAYFGAGAHGIEAAARRFFSTTAAGLTLTQAATLAGAVRTPYSTDPSLGDAHRAKLKTRRDLVLDRMAGLSLITQEQAARAKRSRLAIKLRPEPGGCAQSEHPYFCLYVHRELMTNQVFGGTPAIRRARLASGGLVIRTSLDPVAQKAAERAIRRRVAPMDTEVAAEAMVEPGTGWIRAMAASKEFGRNPGDSKNGPRTTFNLAADVRHGGGQGLQAGSTFKVFTLATALKQGWKFGDGFDTPGALVPGDGYRDCKGRPVNAPGTTIHNASGEGEGGPHSIETGTWKSVNIFYMMLERKVGLCNVVKTARALGIRRADGTPLREVPTFTLGVNEMDPLTVAASFATFAARGRYCRPLAILEIADRDGRRTRVSPACHRVIEREVADAVNHVLEGVFDKGTMRGQGIGRPAAGKTGTNNGYTSAWFAGYTPNLAAAVSVGDIRGSYKHPLTGVQIGDEYYGSVQGASLPGPIWVDSMSAALRDTEAKGFPGPDMSRFGGGHTPGLEEAEEREEREARGGRRGGHRAHSRRPGGLFEWLLGRPDRGRGQARARREHPDAGQSRGAPPRRARPDHPRASRDHPRVRRQRPHIRHQHPRPRREHRPDRVRRDRHHR</sequence>
<evidence type="ECO:0000256" key="13">
    <source>
        <dbReference type="ARBA" id="ARBA00049902"/>
    </source>
</evidence>
<protein>
    <submittedName>
        <fullName evidence="17">Carboxypeptidase</fullName>
    </submittedName>
</protein>
<evidence type="ECO:0000256" key="12">
    <source>
        <dbReference type="ARBA" id="ARBA00034000"/>
    </source>
</evidence>
<keyword evidence="18" id="KW-1185">Reference proteome</keyword>
<keyword evidence="11" id="KW-0961">Cell wall biogenesis/degradation</keyword>
<dbReference type="InterPro" id="IPR023346">
    <property type="entry name" value="Lysozyme-like_dom_sf"/>
</dbReference>
<dbReference type="Proteomes" id="UP000660745">
    <property type="component" value="Unassembled WGS sequence"/>
</dbReference>
<dbReference type="AlphaFoldDB" id="A0A918E6T6"/>
<dbReference type="Pfam" id="PF00912">
    <property type="entry name" value="Transgly"/>
    <property type="match status" value="1"/>
</dbReference>
<evidence type="ECO:0000313" key="17">
    <source>
        <dbReference type="EMBL" id="GGP08031.1"/>
    </source>
</evidence>
<evidence type="ECO:0000256" key="14">
    <source>
        <dbReference type="SAM" id="MobiDB-lite"/>
    </source>
</evidence>
<dbReference type="PANTHER" id="PTHR32282">
    <property type="entry name" value="BINDING PROTEIN TRANSPEPTIDASE, PUTATIVE-RELATED"/>
    <property type="match status" value="1"/>
</dbReference>
<evidence type="ECO:0000256" key="5">
    <source>
        <dbReference type="ARBA" id="ARBA00022676"/>
    </source>
</evidence>
<keyword evidence="8" id="KW-0133">Cell shape</keyword>
<dbReference type="EMBL" id="BMNK01000006">
    <property type="protein sequence ID" value="GGP08031.1"/>
    <property type="molecule type" value="Genomic_DNA"/>
</dbReference>
<feature type="domain" description="Penicillin-binding protein transpeptidase" evidence="15">
    <location>
        <begin position="362"/>
        <end position="624"/>
    </location>
</feature>
<dbReference type="PANTHER" id="PTHR32282:SF33">
    <property type="entry name" value="PEPTIDOGLYCAN GLYCOSYLTRANSFERASE"/>
    <property type="match status" value="1"/>
</dbReference>
<evidence type="ECO:0000256" key="10">
    <source>
        <dbReference type="ARBA" id="ARBA00023268"/>
    </source>
</evidence>
<dbReference type="FunFam" id="1.10.3810.10:FF:000001">
    <property type="entry name" value="Penicillin-binding protein 1A"/>
    <property type="match status" value="1"/>
</dbReference>
<keyword evidence="6" id="KW-0808">Transferase</keyword>
<comment type="caution">
    <text evidence="17">The sequence shown here is derived from an EMBL/GenBank/DDBJ whole genome shotgun (WGS) entry which is preliminary data.</text>
</comment>